<dbReference type="Pfam" id="PF03480">
    <property type="entry name" value="DctP"/>
    <property type="match status" value="1"/>
</dbReference>
<dbReference type="PANTHER" id="PTHR33376:SF15">
    <property type="entry name" value="BLL6794 PROTEIN"/>
    <property type="match status" value="1"/>
</dbReference>
<name>A0A127K927_9RHOO</name>
<dbReference type="NCBIfam" id="NF037995">
    <property type="entry name" value="TRAP_S1"/>
    <property type="match status" value="1"/>
</dbReference>
<reference evidence="4" key="1">
    <citation type="submission" date="2016-03" db="EMBL/GenBank/DDBJ databases">
        <authorList>
            <person name="Ma C."/>
            <person name="Zhou S."/>
            <person name="Yang G."/>
        </authorList>
    </citation>
    <scope>NUCLEOTIDE SEQUENCE [LARGE SCALE GENOMIC DNA]</scope>
    <source>
        <strain evidence="4">SgZ-1</strain>
    </source>
</reference>
<dbReference type="InterPro" id="IPR018389">
    <property type="entry name" value="DctP_fam"/>
</dbReference>
<protein>
    <submittedName>
        <fullName evidence="3">C4-dicarboxylate ABC transporter</fullName>
    </submittedName>
</protein>
<dbReference type="SUPFAM" id="SSF53850">
    <property type="entry name" value="Periplasmic binding protein-like II"/>
    <property type="match status" value="1"/>
</dbReference>
<gene>
    <name evidence="3" type="ORF">AC731_016865</name>
</gene>
<feature type="chain" id="PRO_5007798076" evidence="2">
    <location>
        <begin position="23"/>
        <end position="341"/>
    </location>
</feature>
<dbReference type="InterPro" id="IPR038404">
    <property type="entry name" value="TRAP_DctP_sf"/>
</dbReference>
<keyword evidence="4" id="KW-1185">Reference proteome</keyword>
<dbReference type="STRING" id="1134435.AC731_016865"/>
<evidence type="ECO:0000256" key="1">
    <source>
        <dbReference type="ARBA" id="ARBA00022729"/>
    </source>
</evidence>
<feature type="signal peptide" evidence="2">
    <location>
        <begin position="1"/>
        <end position="22"/>
    </location>
</feature>
<dbReference type="PANTHER" id="PTHR33376">
    <property type="match status" value="1"/>
</dbReference>
<evidence type="ECO:0000313" key="4">
    <source>
        <dbReference type="Proteomes" id="UP000036902"/>
    </source>
</evidence>
<dbReference type="CDD" id="cd13665">
    <property type="entry name" value="PBP2_TRAP_Dctp3_4"/>
    <property type="match status" value="1"/>
</dbReference>
<evidence type="ECO:0000313" key="3">
    <source>
        <dbReference type="EMBL" id="AMO38463.1"/>
    </source>
</evidence>
<proteinExistence type="predicted"/>
<accession>A0A127K927</accession>
<sequence>MKARQFALGIAAAALVPGAAQAQEVVLKVAHFLTPTTPAHVKFIEPWCGKIEAQSQGRMKCQLYPAMSLGGTPPQLLNQVRDGVADIVWTLPGYTPGRFPITEVFELPFFSTSYEATSRALWDFIEGSAASEFAGLRPIATWSAGPYLLHFRNKQVNALEDLKGLKVRTPSRLGNKMLAALGATPVGMPAPQMTEGLAKGVIDGALLPWEVVPALKIQELTKYHAEPTGKIALSTATTIFVMSQKKYDSLPADLKKVIDDNRGREVSAFAAGQLAEAGNASRDITLKNGNTVYQLAPEELKRWKQTTAPVAQEWIKDMDAKGLDGRKLHDEAAALVQKYSN</sequence>
<dbReference type="KEGG" id="thu:AC731_016865"/>
<keyword evidence="1 2" id="KW-0732">Signal</keyword>
<dbReference type="Gene3D" id="3.40.190.170">
    <property type="entry name" value="Bacterial extracellular solute-binding protein, family 7"/>
    <property type="match status" value="1"/>
</dbReference>
<dbReference type="RefSeq" id="WP_048707851.1">
    <property type="nucleotide sequence ID" value="NZ_CP014646.1"/>
</dbReference>
<dbReference type="GO" id="GO:0055085">
    <property type="term" value="P:transmembrane transport"/>
    <property type="evidence" value="ECO:0007669"/>
    <property type="project" value="InterPro"/>
</dbReference>
<organism evidence="3 4">
    <name type="scientific">Thauera humireducens</name>
    <dbReference type="NCBI Taxonomy" id="1134435"/>
    <lineage>
        <taxon>Bacteria</taxon>
        <taxon>Pseudomonadati</taxon>
        <taxon>Pseudomonadota</taxon>
        <taxon>Betaproteobacteria</taxon>
        <taxon>Rhodocyclales</taxon>
        <taxon>Zoogloeaceae</taxon>
        <taxon>Thauera</taxon>
    </lineage>
</organism>
<dbReference type="EMBL" id="CP014646">
    <property type="protein sequence ID" value="AMO38463.1"/>
    <property type="molecule type" value="Genomic_DNA"/>
</dbReference>
<dbReference type="Proteomes" id="UP000036902">
    <property type="component" value="Chromosome"/>
</dbReference>
<dbReference type="AlphaFoldDB" id="A0A127K927"/>
<evidence type="ECO:0000256" key="2">
    <source>
        <dbReference type="SAM" id="SignalP"/>
    </source>
</evidence>